<gene>
    <name evidence="1" type="ORF">D5086_031506</name>
</gene>
<keyword evidence="2" id="KW-1185">Reference proteome</keyword>
<dbReference type="Proteomes" id="UP000309997">
    <property type="component" value="Unassembled WGS sequence"/>
</dbReference>
<name>A0ACC4AIU7_POPAL</name>
<organism evidence="1 2">
    <name type="scientific">Populus alba</name>
    <name type="common">White poplar</name>
    <dbReference type="NCBI Taxonomy" id="43335"/>
    <lineage>
        <taxon>Eukaryota</taxon>
        <taxon>Viridiplantae</taxon>
        <taxon>Streptophyta</taxon>
        <taxon>Embryophyta</taxon>
        <taxon>Tracheophyta</taxon>
        <taxon>Spermatophyta</taxon>
        <taxon>Magnoliopsida</taxon>
        <taxon>eudicotyledons</taxon>
        <taxon>Gunneridae</taxon>
        <taxon>Pentapetalae</taxon>
        <taxon>rosids</taxon>
        <taxon>fabids</taxon>
        <taxon>Malpighiales</taxon>
        <taxon>Salicaceae</taxon>
        <taxon>Saliceae</taxon>
        <taxon>Populus</taxon>
    </lineage>
</organism>
<protein>
    <submittedName>
        <fullName evidence="1">Uncharacterized protein</fullName>
    </submittedName>
</protein>
<dbReference type="EMBL" id="RCHU02000018">
    <property type="protein sequence ID" value="KAL3566091.1"/>
    <property type="molecule type" value="Genomic_DNA"/>
</dbReference>
<comment type="caution">
    <text evidence="1">The sequence shown here is derived from an EMBL/GenBank/DDBJ whole genome shotgun (WGS) entry which is preliminary data.</text>
</comment>
<evidence type="ECO:0000313" key="2">
    <source>
        <dbReference type="Proteomes" id="UP000309997"/>
    </source>
</evidence>
<proteinExistence type="predicted"/>
<sequence length="1076" mass="119895">MAFHHNLSSQDLPLHHFTDQQATENHTAPPNWLNTALLRSQQPPQQQTHHHFTDNNNTNNFLNLHTTTTTATATTSDSASHNPVQWLSRSSSSLLNRNHSDVIDDVAAGGDHAIITSLSQESSELKNMNKSEGEAMVADSGGGEAVVNWQNARYKADILTHPLYDQLLSAHVACLRIATPVDQLPRIDAQLAQSQQVVTKYSALGSHQGLVPDDKELDQFMTHYFLLLCSFKEQLQQHVRVHAMEAVMACWEIEQSLQSLTGVSPGEGTGATMSDDDDDQVDSDANLFVGSLEGADTLGFGPLVPTESERSLMERVRQELKHELKQGYKEKIVDIREEILRKRRAGKLPGDTTSVLKAWWQSHSKWPYPTEEDKARLVQETGLQLKQINNWFINQRKRNWHSNPSTSTVLKSKRKRRTSFSSVSFYTKEKAVEKLLVVVHQKEKRSKEQQQQQTPSLDDCLKLLKGERDEQRLAGLLLVTKFCNGDDLVSLRKVYNAVGVHFLDRLLRTGTGKGSVTGGDNRDMYLQLSVTVLAAFCRVPDIAESKEMVSKIPLILEIMPEVSGSPVLEECYEFLYLVTTSYEDGATAFYESGGMKVLASQMSSLPDGSHMMELAMKIVQSILSRLSQDVVTNTYVSELSMMVATVARQFALLHNSLKFEALHLLSEIFSSKYSKPLCDALCAMAGNKWPDHMRAGIVAILQNRVEPAEKLHALILAESVISIMGEGWLLGQPNLPDLPDSIPADRCFLLVLESARVEVAVLLNDLAYLKYEASKDTSTTVETILLKQRNVAIAFSLVERVIKLTSTMDEVEGSVIGERTLIKVINGLNETINVVLEYLEDAKEHGLKKGNDLLASVRVVGSYLAETPNACKEKVRELLDYMLTIEGEDEPSPFHSISFLLPMMCQITMDIEGCEALISSGGYKAVAECLVKLIGPRGNMVGDDGCTFLACDTVLNLLLKKEQMRFRMDESTFIDLLKAIGYWAGNANDLSVIIMASSICALIFDYTSEEALLNHPNFDNSSLHNLYKIIARSLASCKQDMSDIVREETDLLEIVTSGFTRWAHRFPRLREAVESA</sequence>
<reference evidence="1 2" key="1">
    <citation type="journal article" date="2024" name="Plant Biotechnol. J.">
        <title>Genome and CRISPR/Cas9 system of a widespread forest tree (Populus alba) in the world.</title>
        <authorList>
            <person name="Liu Y.J."/>
            <person name="Jiang P.F."/>
            <person name="Han X.M."/>
            <person name="Li X.Y."/>
            <person name="Wang H.M."/>
            <person name="Wang Y.J."/>
            <person name="Wang X.X."/>
            <person name="Zeng Q.Y."/>
        </authorList>
    </citation>
    <scope>NUCLEOTIDE SEQUENCE [LARGE SCALE GENOMIC DNA]</scope>
    <source>
        <strain evidence="2">cv. PAL-ZL1</strain>
    </source>
</reference>
<accession>A0ACC4AIU7</accession>
<evidence type="ECO:0000313" key="1">
    <source>
        <dbReference type="EMBL" id="KAL3566091.1"/>
    </source>
</evidence>